<reference evidence="1 2" key="1">
    <citation type="submission" date="2021-01" db="EMBL/GenBank/DDBJ databases">
        <title>Adiantum capillus-veneris genome.</title>
        <authorList>
            <person name="Fang Y."/>
            <person name="Liao Q."/>
        </authorList>
    </citation>
    <scope>NUCLEOTIDE SEQUENCE [LARGE SCALE GENOMIC DNA]</scope>
    <source>
        <strain evidence="1">H3</strain>
        <tissue evidence="1">Leaf</tissue>
    </source>
</reference>
<evidence type="ECO:0000313" key="1">
    <source>
        <dbReference type="EMBL" id="KAI5080010.1"/>
    </source>
</evidence>
<accession>A0A9D4V565</accession>
<gene>
    <name evidence="1" type="ORF">GOP47_0005489</name>
</gene>
<proteinExistence type="predicted"/>
<name>A0A9D4V565_ADICA</name>
<keyword evidence="2" id="KW-1185">Reference proteome</keyword>
<protein>
    <submittedName>
        <fullName evidence="1">Uncharacterized protein</fullName>
    </submittedName>
</protein>
<evidence type="ECO:0000313" key="2">
    <source>
        <dbReference type="Proteomes" id="UP000886520"/>
    </source>
</evidence>
<dbReference type="AlphaFoldDB" id="A0A9D4V565"/>
<sequence>MSFELGNNDSSTDDEGDALVVRDTPSDYELPCYAEAQTKLMMITSLYERPLVQERHRQRTWLNVESFERSFVLEYLNRILHSCLYHDVSQETNALGNEFLYYVILDYVLSNRILGLVCLNILIWFYARVNITVVSSEEINTFEYHPHDHTQPKHRKATRYKHQHELQA</sequence>
<dbReference type="EMBL" id="JABFUD020000005">
    <property type="protein sequence ID" value="KAI5080010.1"/>
    <property type="molecule type" value="Genomic_DNA"/>
</dbReference>
<organism evidence="1 2">
    <name type="scientific">Adiantum capillus-veneris</name>
    <name type="common">Maidenhair fern</name>
    <dbReference type="NCBI Taxonomy" id="13818"/>
    <lineage>
        <taxon>Eukaryota</taxon>
        <taxon>Viridiplantae</taxon>
        <taxon>Streptophyta</taxon>
        <taxon>Embryophyta</taxon>
        <taxon>Tracheophyta</taxon>
        <taxon>Polypodiopsida</taxon>
        <taxon>Polypodiidae</taxon>
        <taxon>Polypodiales</taxon>
        <taxon>Pteridineae</taxon>
        <taxon>Pteridaceae</taxon>
        <taxon>Vittarioideae</taxon>
        <taxon>Adiantum</taxon>
    </lineage>
</organism>
<comment type="caution">
    <text evidence="1">The sequence shown here is derived from an EMBL/GenBank/DDBJ whole genome shotgun (WGS) entry which is preliminary data.</text>
</comment>
<dbReference type="Proteomes" id="UP000886520">
    <property type="component" value="Chromosome 5"/>
</dbReference>